<comment type="caution">
    <text evidence="2">The sequence shown here is derived from an EMBL/GenBank/DDBJ whole genome shotgun (WGS) entry which is preliminary data.</text>
</comment>
<protein>
    <submittedName>
        <fullName evidence="2">Uncharacterized protein</fullName>
    </submittedName>
</protein>
<dbReference type="Proteomes" id="UP001500016">
    <property type="component" value="Unassembled WGS sequence"/>
</dbReference>
<keyword evidence="3" id="KW-1185">Reference proteome</keyword>
<evidence type="ECO:0000313" key="2">
    <source>
        <dbReference type="EMBL" id="GAA2073872.1"/>
    </source>
</evidence>
<evidence type="ECO:0000313" key="3">
    <source>
        <dbReference type="Proteomes" id="UP001500016"/>
    </source>
</evidence>
<accession>A0ABP5HEV1</accession>
<evidence type="ECO:0000256" key="1">
    <source>
        <dbReference type="SAM" id="MobiDB-lite"/>
    </source>
</evidence>
<sequence>MKGPSLGSSDGGAAGVEWRLSLPPVYGAALAKVTKQDDGTATGRYVAGADFMLMRSHRTDSAGISADAQGWKSPTDLDTRLVADLGFLIYAYAVLPGVRLTGKQAESGYQAWAVDDASSGAVAVGAGTVTEYGPRALWEELEKAAASWRQQGSPGLARYGLTVTRDAQYTWLDEPGTYSGSSGCVPVLLARAPDVGPHATRSRARPSSRHQEPAAFGAVPEVEVSLPDT</sequence>
<gene>
    <name evidence="2" type="ORF">GCM10009801_27410</name>
</gene>
<reference evidence="3" key="1">
    <citation type="journal article" date="2019" name="Int. J. Syst. Evol. Microbiol.">
        <title>The Global Catalogue of Microorganisms (GCM) 10K type strain sequencing project: providing services to taxonomists for standard genome sequencing and annotation.</title>
        <authorList>
            <consortium name="The Broad Institute Genomics Platform"/>
            <consortium name="The Broad Institute Genome Sequencing Center for Infectious Disease"/>
            <person name="Wu L."/>
            <person name="Ma J."/>
        </authorList>
    </citation>
    <scope>NUCLEOTIDE SEQUENCE [LARGE SCALE GENOMIC DNA]</scope>
    <source>
        <strain evidence="3">JCM 15478</strain>
    </source>
</reference>
<dbReference type="EMBL" id="BAAAPE010000007">
    <property type="protein sequence ID" value="GAA2073872.1"/>
    <property type="molecule type" value="Genomic_DNA"/>
</dbReference>
<proteinExistence type="predicted"/>
<dbReference type="RefSeq" id="WP_344527607.1">
    <property type="nucleotide sequence ID" value="NZ_BAAAPE010000007.1"/>
</dbReference>
<feature type="region of interest" description="Disordered" evidence="1">
    <location>
        <begin position="195"/>
        <end position="229"/>
    </location>
</feature>
<name>A0ABP5HEV1_9ACTN</name>
<organism evidence="2 3">
    <name type="scientific">Streptomyces albiaxialis</name>
    <dbReference type="NCBI Taxonomy" id="329523"/>
    <lineage>
        <taxon>Bacteria</taxon>
        <taxon>Bacillati</taxon>
        <taxon>Actinomycetota</taxon>
        <taxon>Actinomycetes</taxon>
        <taxon>Kitasatosporales</taxon>
        <taxon>Streptomycetaceae</taxon>
        <taxon>Streptomyces</taxon>
    </lineage>
</organism>